<keyword evidence="2" id="KW-0067">ATP-binding</keyword>
<proteinExistence type="predicted"/>
<dbReference type="Proteomes" id="UP000886900">
    <property type="component" value="Unassembled WGS sequence"/>
</dbReference>
<dbReference type="PANTHER" id="PTHR11070">
    <property type="entry name" value="UVRD / RECB / PCRA DNA HELICASE FAMILY MEMBER"/>
    <property type="match status" value="1"/>
</dbReference>
<dbReference type="Pfam" id="PF13538">
    <property type="entry name" value="UvrD_C_2"/>
    <property type="match status" value="1"/>
</dbReference>
<feature type="domain" description="UvrD-like helicase C-terminal" evidence="1">
    <location>
        <begin position="901"/>
        <end position="949"/>
    </location>
</feature>
<evidence type="ECO:0000313" key="2">
    <source>
        <dbReference type="EMBL" id="MBV4465785.1"/>
    </source>
</evidence>
<comment type="caution">
    <text evidence="2">The sequence shown here is derived from an EMBL/GenBank/DDBJ whole genome shotgun (WGS) entry which is preliminary data.</text>
</comment>
<reference evidence="2" key="1">
    <citation type="submission" date="2021-06" db="EMBL/GenBank/DDBJ databases">
        <title>Updating the genus Pseudomonas: Description of 43 new species and partition of the Pseudomonas putida group.</title>
        <authorList>
            <person name="Girard L."/>
            <person name="Lood C."/>
            <person name="Vandamme P."/>
            <person name="Rokni-Zadeh H."/>
            <person name="Van Noort V."/>
            <person name="Hofte M."/>
            <person name="Lavigne R."/>
            <person name="De Mot R."/>
        </authorList>
    </citation>
    <scope>NUCLEOTIDE SEQUENCE</scope>
    <source>
        <strain evidence="2">SWRI79</strain>
    </source>
</reference>
<dbReference type="InterPro" id="IPR027785">
    <property type="entry name" value="UvrD-like_helicase_C"/>
</dbReference>
<evidence type="ECO:0000259" key="1">
    <source>
        <dbReference type="Pfam" id="PF13538"/>
    </source>
</evidence>
<keyword evidence="3" id="KW-1185">Reference proteome</keyword>
<keyword evidence="2" id="KW-0547">Nucleotide-binding</keyword>
<name>A0ABS6PZ97_9PSED</name>
<dbReference type="GO" id="GO:0005524">
    <property type="term" value="F:ATP binding"/>
    <property type="evidence" value="ECO:0007669"/>
    <property type="project" value="UniProtKB-KW"/>
</dbReference>
<sequence>MQKKLSDAYLTAVANEELEILDCLMDYVERMIREGCLEYRSLRREAYGKTVCIVQENGQKDTYRLGMDSLTYPKKNSGYATPHSPIGRLCSVVSLGYQGYSIRWGDYRVNEVRRFRRHDFEELDKQVRNFRAMLVENDKGASTVENLRALVAKLLAPRPESVVESDAKTELSGVNLSSVEPAPPSLGETALVASGVEAEQPREPLQPALILEILDDEDDAAIEGIITHSDLDMDGEPEEFSEYIGLDEDFFLNRTWAQDKIISRSPVGPMWVEGVAGSGKTSAALGRTKMLCDFNSNVVSDSEMFRQILGDEFDYWEGRFAGKFSQEGCVGFVRTAELILYLKETCSRLGMANLPVMEYHELRSRLRNHRKLESSGGPVKRFKHSSEDNHPLTSTLQWLDAASFAVAQVIARDLRAQVSLLSSSITKDLPANQLSLLTAAIELLSLRVEELSRAIENPVVARGVLSGLVVRLQELIQKVESRILGTDVLTIQLGGKLVYGTGQPELAKGLIEQEVDFFLDPNTVLVLYQVPTDSGLGEGVKLCVSSSGYEFFDTARQGIDLAEALQCADQKEPVRVKIPALTDVMLAFFMPANELFMRLGHSVPLLFLNKGGLKRIRIKRGLGRIAAEGTESSAKMFSSLAREKLVKPLKNFAYFYAKALEDERLLFPDQVVAQQVLERLQTYRLCDADIDLLLCIAHDIAFKSEKGSLPSGLLSSSYYQSVFVDEVQDFTEQQIYLMTSQADPEYHAITVVGDRSQQLLRNEQLHITDCFPGGLRPEFVRLDENLRQKSQPELADFSALLRKLFETGTHADLQMLDTYLLHDQVSNTSAYSLQSFADREQEFAYLCDIISNISEDLTVAVVLPDQALAFELHNYCEQRLEGSFRKMSMSEHINLAKKYLVHFTSVLHVKGLEFDVVLLPMIERYDLAQPIFRNRLYVGCTRARKSLVMSRLTHSS</sequence>
<protein>
    <submittedName>
        <fullName evidence="2">ATP-binding domain-containing protein</fullName>
    </submittedName>
</protein>
<dbReference type="EMBL" id="JAHSTV010000010">
    <property type="protein sequence ID" value="MBV4465785.1"/>
    <property type="molecule type" value="Genomic_DNA"/>
</dbReference>
<accession>A0ABS6PZ97</accession>
<gene>
    <name evidence="2" type="ORF">KVG95_20855</name>
</gene>
<dbReference type="RefSeq" id="WP_217857763.1">
    <property type="nucleotide sequence ID" value="NZ_JAHSTV010000010.1"/>
</dbReference>
<evidence type="ECO:0000313" key="3">
    <source>
        <dbReference type="Proteomes" id="UP000886900"/>
    </source>
</evidence>
<organism evidence="2 3">
    <name type="scientific">Pseudomonas farris</name>
    <dbReference type="NCBI Taxonomy" id="2841207"/>
    <lineage>
        <taxon>Bacteria</taxon>
        <taxon>Pseudomonadati</taxon>
        <taxon>Pseudomonadota</taxon>
        <taxon>Gammaproteobacteria</taxon>
        <taxon>Pseudomonadales</taxon>
        <taxon>Pseudomonadaceae</taxon>
        <taxon>Pseudomonas</taxon>
    </lineage>
</organism>
<dbReference type="InterPro" id="IPR000212">
    <property type="entry name" value="DNA_helicase_UvrD/REP"/>
</dbReference>